<keyword evidence="5" id="KW-0998">Cell outer membrane</keyword>
<reference evidence="7 8" key="1">
    <citation type="submission" date="2020-04" db="EMBL/GenBank/DDBJ databases">
        <title>Flammeovirga sp. SR4, a novel species isolated from seawater.</title>
        <authorList>
            <person name="Wang X."/>
        </authorList>
    </citation>
    <scope>NUCLEOTIDE SEQUENCE [LARGE SCALE GENOMIC DNA]</scope>
    <source>
        <strain evidence="7 8">SR4</strain>
    </source>
</reference>
<name>A0A7X8XWM4_9BACT</name>
<dbReference type="Gene3D" id="2.40.160.50">
    <property type="entry name" value="membrane protein fhac: a member of the omp85/tpsb transporter family"/>
    <property type="match status" value="1"/>
</dbReference>
<accession>A0A7X8XWM4</accession>
<protein>
    <submittedName>
        <fullName evidence="7">BamA/TamA family outer membrane protein</fullName>
    </submittedName>
</protein>
<dbReference type="Proteomes" id="UP000585050">
    <property type="component" value="Unassembled WGS sequence"/>
</dbReference>
<feature type="domain" description="Bacterial surface antigen (D15)" evidence="6">
    <location>
        <begin position="559"/>
        <end position="764"/>
    </location>
</feature>
<evidence type="ECO:0000256" key="5">
    <source>
        <dbReference type="ARBA" id="ARBA00023237"/>
    </source>
</evidence>
<keyword evidence="4" id="KW-0472">Membrane</keyword>
<sequence length="767" mass="88144">MKIKQLLYISLTSVLCFSCSITKYLEENQTFYNGARIEYDKEDTVKVDDDLKYTLTEKLSVSPNKKNGAWFYFRGENAKRPKGLKKKMANTFGEKPVYYDKILSEKTAELLESTLDNNGYFGNRVSFEEEYHKDTKSTTVKYIVHVKDNPYRLDSIEWVLKQENIFNEKIKALESESVLEKGDRYQLQKFRDERIRINNALKDSGYYFFSSNYLMFDLDSANEDRTVNVKAYFKEMPDKVKRLYSIDTVLIQPDFDLDGLNVSKRNHQNVLMDTGVIYKGDPVNLKPKILDETLQLRSGDIYSRHKHQATLKQFSGLGVFRYVNMEFEPKPTTDPDFGKMNVNAKMSQVTLHSLSTELSMSTWSTGYTGPELDLTWKNRNTFGGAEKFSVTFFTGVQKQFGGKSNGVDVIFWYGVDTKLSIPRVIAPFKVRPGGDFYIPYTNFGLGFKRYHFFPSYSMNYFNTSYGFDWRTNESVRHNLNPISISFQAISSNDSTDLGDAFPSLEETFRNQFILGSNYSFEYAPHWDKTKKNSSFYYKGDIDISGNLWYAAMQATGAEKNPETGQYEIFGNPFSQYVRLTNDFRFYFKTSKKGEMATRFVVGYSKPWGNSTALPFVKQYFVGGPNSIRAFKSRTLGPGSFEPSDDLDESGSSFGQQGGDIKIEGSLEYRYDLHQYLKLAAFFDYGNVWLATEDPTRPGGEFKLGNVLNELALGAGVGLRIDLQFFVLRFDFAMPLRVPYVPDDGDQWVIKKPSWNQLVFNLAIGYPF</sequence>
<dbReference type="Gene3D" id="3.10.20.310">
    <property type="entry name" value="membrane protein fhac"/>
    <property type="match status" value="1"/>
</dbReference>
<dbReference type="GO" id="GO:0019867">
    <property type="term" value="C:outer membrane"/>
    <property type="evidence" value="ECO:0007669"/>
    <property type="project" value="InterPro"/>
</dbReference>
<dbReference type="EMBL" id="JABAIL010000004">
    <property type="protein sequence ID" value="NLR92433.1"/>
    <property type="molecule type" value="Genomic_DNA"/>
</dbReference>
<evidence type="ECO:0000313" key="8">
    <source>
        <dbReference type="Proteomes" id="UP000585050"/>
    </source>
</evidence>
<dbReference type="PANTHER" id="PTHR12815">
    <property type="entry name" value="SORTING AND ASSEMBLY MACHINERY SAMM50 PROTEIN FAMILY MEMBER"/>
    <property type="match status" value="1"/>
</dbReference>
<comment type="caution">
    <text evidence="7">The sequence shown here is derived from an EMBL/GenBank/DDBJ whole genome shotgun (WGS) entry which is preliminary data.</text>
</comment>
<gene>
    <name evidence="7" type="ORF">HGP29_14540</name>
</gene>
<evidence type="ECO:0000256" key="2">
    <source>
        <dbReference type="ARBA" id="ARBA00022692"/>
    </source>
</evidence>
<keyword evidence="2" id="KW-0812">Transmembrane</keyword>
<evidence type="ECO:0000256" key="4">
    <source>
        <dbReference type="ARBA" id="ARBA00023136"/>
    </source>
</evidence>
<evidence type="ECO:0000259" key="6">
    <source>
        <dbReference type="Pfam" id="PF01103"/>
    </source>
</evidence>
<keyword evidence="8" id="KW-1185">Reference proteome</keyword>
<proteinExistence type="predicted"/>
<dbReference type="InterPro" id="IPR000184">
    <property type="entry name" value="Bac_surfAg_D15"/>
</dbReference>
<dbReference type="Pfam" id="PF01103">
    <property type="entry name" value="Omp85"/>
    <property type="match status" value="1"/>
</dbReference>
<dbReference type="InterPro" id="IPR039910">
    <property type="entry name" value="D15-like"/>
</dbReference>
<evidence type="ECO:0000256" key="3">
    <source>
        <dbReference type="ARBA" id="ARBA00022729"/>
    </source>
</evidence>
<evidence type="ECO:0000313" key="7">
    <source>
        <dbReference type="EMBL" id="NLR92433.1"/>
    </source>
</evidence>
<evidence type="ECO:0000256" key="1">
    <source>
        <dbReference type="ARBA" id="ARBA00004370"/>
    </source>
</evidence>
<dbReference type="AlphaFoldDB" id="A0A7X8XWM4"/>
<dbReference type="RefSeq" id="WP_168883145.1">
    <property type="nucleotide sequence ID" value="NZ_JABAIL010000004.1"/>
</dbReference>
<dbReference type="PANTHER" id="PTHR12815:SF47">
    <property type="entry name" value="TRANSLOCATION AND ASSEMBLY MODULE SUBUNIT TAMA"/>
    <property type="match status" value="1"/>
</dbReference>
<keyword evidence="3" id="KW-0732">Signal</keyword>
<organism evidence="7 8">
    <name type="scientific">Flammeovirga agarivorans</name>
    <dbReference type="NCBI Taxonomy" id="2726742"/>
    <lineage>
        <taxon>Bacteria</taxon>
        <taxon>Pseudomonadati</taxon>
        <taxon>Bacteroidota</taxon>
        <taxon>Cytophagia</taxon>
        <taxon>Cytophagales</taxon>
        <taxon>Flammeovirgaceae</taxon>
        <taxon>Flammeovirga</taxon>
    </lineage>
</organism>
<comment type="subcellular location">
    <subcellularLocation>
        <location evidence="1">Membrane</location>
    </subcellularLocation>
</comment>